<reference evidence="2 3" key="2">
    <citation type="submission" date="2019-01" db="EMBL/GenBank/DDBJ databases">
        <title>Tautonia sociabilis, a novel thermotolerant planctomycete of Isosphaeraceae family, isolated from a 4000 m deep subterranean habitat.</title>
        <authorList>
            <person name="Kovaleva O.L."/>
            <person name="Elcheninov A.G."/>
            <person name="Van Heerden E."/>
            <person name="Toshchakov S.V."/>
            <person name="Novikov A."/>
            <person name="Bonch-Osmolovskaya E.A."/>
            <person name="Kublanov I.V."/>
        </authorList>
    </citation>
    <scope>NUCLEOTIDE SEQUENCE [LARGE SCALE GENOMIC DNA]</scope>
    <source>
        <strain evidence="2 3">GM2012</strain>
    </source>
</reference>
<dbReference type="Proteomes" id="UP000280296">
    <property type="component" value="Unassembled WGS sequence"/>
</dbReference>
<protein>
    <recommendedName>
        <fullName evidence="4">MerC domain-containing protein</fullName>
    </recommendedName>
</protein>
<accession>A0A432MKK7</accession>
<dbReference type="AlphaFoldDB" id="A0A432MKK7"/>
<keyword evidence="3" id="KW-1185">Reference proteome</keyword>
<keyword evidence="1" id="KW-0472">Membrane</keyword>
<feature type="transmembrane region" description="Helical" evidence="1">
    <location>
        <begin position="152"/>
        <end position="172"/>
    </location>
</feature>
<reference evidence="2 3" key="1">
    <citation type="submission" date="2018-12" db="EMBL/GenBank/DDBJ databases">
        <authorList>
            <person name="Toschakov S.V."/>
        </authorList>
    </citation>
    <scope>NUCLEOTIDE SEQUENCE [LARGE SCALE GENOMIC DNA]</scope>
    <source>
        <strain evidence="2 3">GM2012</strain>
    </source>
</reference>
<dbReference type="RefSeq" id="WP_126725061.1">
    <property type="nucleotide sequence ID" value="NZ_RYZH01000015.1"/>
</dbReference>
<evidence type="ECO:0008006" key="4">
    <source>
        <dbReference type="Google" id="ProtNLM"/>
    </source>
</evidence>
<comment type="caution">
    <text evidence="2">The sequence shown here is derived from an EMBL/GenBank/DDBJ whole genome shotgun (WGS) entry which is preliminary data.</text>
</comment>
<organism evidence="2 3">
    <name type="scientific">Tautonia sociabilis</name>
    <dbReference type="NCBI Taxonomy" id="2080755"/>
    <lineage>
        <taxon>Bacteria</taxon>
        <taxon>Pseudomonadati</taxon>
        <taxon>Planctomycetota</taxon>
        <taxon>Planctomycetia</taxon>
        <taxon>Isosphaerales</taxon>
        <taxon>Isosphaeraceae</taxon>
        <taxon>Tautonia</taxon>
    </lineage>
</organism>
<name>A0A432MKK7_9BACT</name>
<feature type="transmembrane region" description="Helical" evidence="1">
    <location>
        <begin position="116"/>
        <end position="140"/>
    </location>
</feature>
<dbReference type="OrthoDB" id="7185309at2"/>
<feature type="transmembrane region" description="Helical" evidence="1">
    <location>
        <begin position="205"/>
        <end position="222"/>
    </location>
</feature>
<dbReference type="EMBL" id="RYZH01000015">
    <property type="protein sequence ID" value="RUL87941.1"/>
    <property type="molecule type" value="Genomic_DNA"/>
</dbReference>
<sequence>MKDPDVALILDPACPNVPQARSNLRSAFEAIGRTPRWRELDRNAPGTPPEWARFGSPTILVDGRDVAGTEPTEAGNSCRLYRSGDGRLAGVPSVELLAAKLQGPATASSWKSTLSVLPALAVAFLPGVTCPACWPAYAALLSSLGVGFLPTTPYLLPLTLAALAVPLAVLALRLRRGQGLAPLLIGVAGALLLVVGRFALQSGGLFYGGAAMLVVASAWDAWPRWRRSTSSAAGPCPACSAAQITNARRQRV</sequence>
<evidence type="ECO:0000256" key="1">
    <source>
        <dbReference type="SAM" id="Phobius"/>
    </source>
</evidence>
<keyword evidence="1" id="KW-1133">Transmembrane helix</keyword>
<keyword evidence="1" id="KW-0812">Transmembrane</keyword>
<gene>
    <name evidence="2" type="ORF">TsocGM_09430</name>
</gene>
<evidence type="ECO:0000313" key="3">
    <source>
        <dbReference type="Proteomes" id="UP000280296"/>
    </source>
</evidence>
<proteinExistence type="predicted"/>
<evidence type="ECO:0000313" key="2">
    <source>
        <dbReference type="EMBL" id="RUL87941.1"/>
    </source>
</evidence>
<feature type="transmembrane region" description="Helical" evidence="1">
    <location>
        <begin position="179"/>
        <end position="199"/>
    </location>
</feature>